<dbReference type="AlphaFoldDB" id="A0A5B2VG36"/>
<reference evidence="2 3" key="1">
    <citation type="submission" date="2019-09" db="EMBL/GenBank/DDBJ databases">
        <title>Salinarimonas rosea gen. nov., sp. nov., a new member of the a-2 subgroup of the Proteobacteria.</title>
        <authorList>
            <person name="Liu J."/>
        </authorList>
    </citation>
    <scope>NUCLEOTIDE SEQUENCE [LARGE SCALE GENOMIC DNA]</scope>
    <source>
        <strain evidence="2 3">BN140002</strain>
    </source>
</reference>
<accession>A0A5B2VG36</accession>
<dbReference type="RefSeq" id="WP_149817039.1">
    <property type="nucleotide sequence ID" value="NZ_VUOA01000019.1"/>
</dbReference>
<organism evidence="2 3">
    <name type="scientific">Salinarimonas soli</name>
    <dbReference type="NCBI Taxonomy" id="1638099"/>
    <lineage>
        <taxon>Bacteria</taxon>
        <taxon>Pseudomonadati</taxon>
        <taxon>Pseudomonadota</taxon>
        <taxon>Alphaproteobacteria</taxon>
        <taxon>Hyphomicrobiales</taxon>
        <taxon>Salinarimonadaceae</taxon>
        <taxon>Salinarimonas</taxon>
    </lineage>
</organism>
<keyword evidence="1" id="KW-0732">Signal</keyword>
<evidence type="ECO:0000313" key="3">
    <source>
        <dbReference type="Proteomes" id="UP000323142"/>
    </source>
</evidence>
<evidence type="ECO:0000313" key="2">
    <source>
        <dbReference type="EMBL" id="KAA2237332.1"/>
    </source>
</evidence>
<protein>
    <submittedName>
        <fullName evidence="2">Uncharacterized protein</fullName>
    </submittedName>
</protein>
<dbReference type="EMBL" id="VUOA01000019">
    <property type="protein sequence ID" value="KAA2237332.1"/>
    <property type="molecule type" value="Genomic_DNA"/>
</dbReference>
<feature type="signal peptide" evidence="1">
    <location>
        <begin position="1"/>
        <end position="19"/>
    </location>
</feature>
<dbReference type="OrthoDB" id="8193352at2"/>
<comment type="caution">
    <text evidence="2">The sequence shown here is derived from an EMBL/GenBank/DDBJ whole genome shotgun (WGS) entry which is preliminary data.</text>
</comment>
<gene>
    <name evidence="2" type="ORF">F0L46_10050</name>
</gene>
<reference evidence="2 3" key="2">
    <citation type="submission" date="2019-09" db="EMBL/GenBank/DDBJ databases">
        <authorList>
            <person name="Jin C."/>
        </authorList>
    </citation>
    <scope>NUCLEOTIDE SEQUENCE [LARGE SCALE GENOMIC DNA]</scope>
    <source>
        <strain evidence="2 3">BN140002</strain>
    </source>
</reference>
<dbReference type="Proteomes" id="UP000323142">
    <property type="component" value="Unassembled WGS sequence"/>
</dbReference>
<feature type="chain" id="PRO_5023020402" evidence="1">
    <location>
        <begin position="20"/>
        <end position="340"/>
    </location>
</feature>
<keyword evidence="3" id="KW-1185">Reference proteome</keyword>
<proteinExistence type="predicted"/>
<evidence type="ECO:0000256" key="1">
    <source>
        <dbReference type="SAM" id="SignalP"/>
    </source>
</evidence>
<sequence length="340" mass="36827">MRLAASLSLLLALGGPALAQQQQAFRIEEARSAAAVAPAALKPGVVVVSDGRGSEIADPVTGLVRFEDWERTQPRQKRLLSLYPSYVEPTINVTVHGVTKPYKEKLHVYVAEARFLIDKPAESLDLARFATTGFLERIDPAIRHRPLNAADIVPLKDPEEKHGLNPQRPWCGPGTTCLASTYQLEGKLPMGIRLANKLEDSGKKISEAMEFQSELRVVPAAETGALAELTALGTPVAGAVEQSIFWVNQVMQFGKFLAVFQRHPADPAKSVCTVFMALGVETDVLEKKKEFERVPVLRNLVPAQVLSGNSSFNTGASLSAGLPSYTRNQIKAVAAVVNGR</sequence>
<name>A0A5B2VG36_9HYPH</name>